<feature type="non-terminal residue" evidence="3">
    <location>
        <position position="1"/>
    </location>
</feature>
<keyword evidence="4" id="KW-1185">Reference proteome</keyword>
<feature type="compositionally biased region" description="Basic and acidic residues" evidence="1">
    <location>
        <begin position="576"/>
        <end position="586"/>
    </location>
</feature>
<dbReference type="GO" id="GO:1990023">
    <property type="term" value="C:mitotic spindle midzone"/>
    <property type="evidence" value="ECO:0007669"/>
    <property type="project" value="TreeGrafter"/>
</dbReference>
<comment type="caution">
    <text evidence="3">The sequence shown here is derived from an EMBL/GenBank/DDBJ whole genome shotgun (WGS) entry which is preliminary data.</text>
</comment>
<feature type="region of interest" description="Disordered" evidence="1">
    <location>
        <begin position="1"/>
        <end position="127"/>
    </location>
</feature>
<dbReference type="GO" id="GO:0051256">
    <property type="term" value="P:mitotic spindle midzone assembly"/>
    <property type="evidence" value="ECO:0007669"/>
    <property type="project" value="TreeGrafter"/>
</dbReference>
<feature type="compositionally biased region" description="Low complexity" evidence="1">
    <location>
        <begin position="605"/>
        <end position="620"/>
    </location>
</feature>
<dbReference type="PANTHER" id="PTHR21831">
    <property type="entry name" value="MICROTUBULE-ASSOCIATED PROTEIN 10"/>
    <property type="match status" value="1"/>
</dbReference>
<feature type="compositionally biased region" description="Basic and acidic residues" evidence="1">
    <location>
        <begin position="90"/>
        <end position="102"/>
    </location>
</feature>
<evidence type="ECO:0000256" key="1">
    <source>
        <dbReference type="SAM" id="MobiDB-lite"/>
    </source>
</evidence>
<accession>A0A7K6TMY0</accession>
<name>A0A7K6TMY0_9AVES</name>
<feature type="compositionally biased region" description="Low complexity" evidence="1">
    <location>
        <begin position="27"/>
        <end position="40"/>
    </location>
</feature>
<dbReference type="AlphaFoldDB" id="A0A7K6TMY0"/>
<dbReference type="InterPro" id="IPR039302">
    <property type="entry name" value="MAP10"/>
</dbReference>
<dbReference type="GO" id="GO:0032467">
    <property type="term" value="P:positive regulation of cytokinesis"/>
    <property type="evidence" value="ECO:0007669"/>
    <property type="project" value="TreeGrafter"/>
</dbReference>
<evidence type="ECO:0000259" key="2">
    <source>
        <dbReference type="Pfam" id="PF14925"/>
    </source>
</evidence>
<sequence length="674" mass="73211">PVGELLLGYRLTSLEGAGEPPPPGPASPRAARPPAACPEPGGEEEEEEVGGEEEEEGEELEGNIFCPPVLYYSREPLEPRPPPAAAAAAGKRERDGAWRPQERGQGQSPPRPNAGPSLLHPTSPQQLHSALGQLPLLSALLAELSVLTRSAAPAAVHPQLSWLYQAPGGGGTASRPPSPSRSSALKPAEASVGPGGSSGAASPRIKNTWEDAASPGTSRAGRGPKKALAQGETGSESNCKTKENRPPRRKLLYGLTNTLRLRLQQTNPDKLIIHERREQYRKKQMEMLKKRSPLSKRKLPRNAGEQDVVSYRHCSKGDSSKQNNRFDKTVATPLQNDALTEYVSMTQDVSLDLQKQVESLSKNDETVSKQHPFKVATAPLVDEPVLKCAHKEKNAKAQLPVAFSSDANAKGSNEEGLHLIHHKTLEHDDVSVLSDPKPSPSRSVENNSEFIYSDDFIASPDNTVYSEDFTSPECTGRDSQALHSSPEPLWLESPKQGWSDTEPESSRSRISKMSQRAASISDLLPVPSASSPVQSVKRKHDLKTSKETSGESVDSLNLFPMEASLLDEEQEAQQITKEENRGDQHIKQVSTLRSKQVSSDADLNTGKGQTSSGKSQSVTQVSSYLPSNCDYLELSGLANSMSDKEDDFLEKLYAPNQYKDISELVIKKLPGYTM</sequence>
<dbReference type="GO" id="GO:0030496">
    <property type="term" value="C:midbody"/>
    <property type="evidence" value="ECO:0007669"/>
    <property type="project" value="TreeGrafter"/>
</dbReference>
<evidence type="ECO:0000313" key="3">
    <source>
        <dbReference type="EMBL" id="NWX11917.1"/>
    </source>
</evidence>
<reference evidence="3 4" key="1">
    <citation type="submission" date="2019-09" db="EMBL/GenBank/DDBJ databases">
        <title>Bird 10,000 Genomes (B10K) Project - Family phase.</title>
        <authorList>
            <person name="Zhang G."/>
        </authorList>
    </citation>
    <scope>NUCLEOTIDE SEQUENCE [LARGE SCALE GENOMIC DNA]</scope>
    <source>
        <strain evidence="3">B10K-DU-029-76</strain>
        <tissue evidence="3">Heart</tissue>
    </source>
</reference>
<dbReference type="GO" id="GO:0008017">
    <property type="term" value="F:microtubule binding"/>
    <property type="evidence" value="ECO:0007669"/>
    <property type="project" value="InterPro"/>
</dbReference>
<dbReference type="EMBL" id="VZRW01000448">
    <property type="protein sequence ID" value="NWX11917.1"/>
    <property type="molecule type" value="Genomic_DNA"/>
</dbReference>
<dbReference type="OrthoDB" id="69809at2759"/>
<organism evidence="3 4">
    <name type="scientific">Aegotheles bennettii</name>
    <dbReference type="NCBI Taxonomy" id="48278"/>
    <lineage>
        <taxon>Eukaryota</taxon>
        <taxon>Metazoa</taxon>
        <taxon>Chordata</taxon>
        <taxon>Craniata</taxon>
        <taxon>Vertebrata</taxon>
        <taxon>Euteleostomi</taxon>
        <taxon>Archelosauria</taxon>
        <taxon>Archosauria</taxon>
        <taxon>Dinosauria</taxon>
        <taxon>Saurischia</taxon>
        <taxon>Theropoda</taxon>
        <taxon>Coelurosauria</taxon>
        <taxon>Aves</taxon>
        <taxon>Neognathae</taxon>
        <taxon>Neoaves</taxon>
        <taxon>Strisores</taxon>
        <taxon>Caprimulgiformes</taxon>
        <taxon>Aegothelidae</taxon>
        <taxon>Aegotheles</taxon>
    </lineage>
</organism>
<feature type="compositionally biased region" description="Polar residues" evidence="1">
    <location>
        <begin position="463"/>
        <end position="483"/>
    </location>
</feature>
<feature type="compositionally biased region" description="Low complexity" evidence="1">
    <location>
        <begin position="180"/>
        <end position="192"/>
    </location>
</feature>
<dbReference type="GO" id="GO:0005881">
    <property type="term" value="C:cytoplasmic microtubule"/>
    <property type="evidence" value="ECO:0007669"/>
    <property type="project" value="TreeGrafter"/>
</dbReference>
<feature type="region of interest" description="Disordered" evidence="1">
    <location>
        <begin position="428"/>
        <end position="448"/>
    </location>
</feature>
<proteinExistence type="predicted"/>
<dbReference type="InterPro" id="IPR026679">
    <property type="entry name" value="MAP10_C-term"/>
</dbReference>
<dbReference type="GO" id="GO:0031122">
    <property type="term" value="P:cytoplasmic microtubule organization"/>
    <property type="evidence" value="ECO:0007669"/>
    <property type="project" value="TreeGrafter"/>
</dbReference>
<protein>
    <submittedName>
        <fullName evidence="3">MAP10 protein</fullName>
    </submittedName>
</protein>
<dbReference type="GO" id="GO:0097431">
    <property type="term" value="C:mitotic spindle pole"/>
    <property type="evidence" value="ECO:0007669"/>
    <property type="project" value="TreeGrafter"/>
</dbReference>
<dbReference type="GO" id="GO:0005813">
    <property type="term" value="C:centrosome"/>
    <property type="evidence" value="ECO:0007669"/>
    <property type="project" value="TreeGrafter"/>
</dbReference>
<feature type="compositionally biased region" description="Polar residues" evidence="1">
    <location>
        <begin position="587"/>
        <end position="602"/>
    </location>
</feature>
<dbReference type="PANTHER" id="PTHR21831:SF2">
    <property type="entry name" value="MICROTUBULE-ASSOCIATED PROTEIN 10"/>
    <property type="match status" value="1"/>
</dbReference>
<feature type="domain" description="Microtubule-associated protein 10 C-terminal" evidence="2">
    <location>
        <begin position="120"/>
        <end position="673"/>
    </location>
</feature>
<feature type="region of interest" description="Disordered" evidence="1">
    <location>
        <begin position="286"/>
        <end position="324"/>
    </location>
</feature>
<feature type="region of interest" description="Disordered" evidence="1">
    <location>
        <begin position="167"/>
        <end position="247"/>
    </location>
</feature>
<dbReference type="Pfam" id="PF14925">
    <property type="entry name" value="HPHLAWLY"/>
    <property type="match status" value="1"/>
</dbReference>
<feature type="compositionally biased region" description="Basic residues" evidence="1">
    <location>
        <begin position="290"/>
        <end position="300"/>
    </location>
</feature>
<feature type="non-terminal residue" evidence="3">
    <location>
        <position position="674"/>
    </location>
</feature>
<feature type="compositionally biased region" description="Basic and acidic residues" evidence="1">
    <location>
        <begin position="315"/>
        <end position="324"/>
    </location>
</feature>
<dbReference type="Proteomes" id="UP000559068">
    <property type="component" value="Unassembled WGS sequence"/>
</dbReference>
<feature type="compositionally biased region" description="Acidic residues" evidence="1">
    <location>
        <begin position="41"/>
        <end position="61"/>
    </location>
</feature>
<feature type="region of interest" description="Disordered" evidence="1">
    <location>
        <begin position="463"/>
        <end position="620"/>
    </location>
</feature>
<gene>
    <name evidence="3" type="primary">Map10</name>
    <name evidence="3" type="ORF">AEGBEN_R15048</name>
</gene>
<feature type="compositionally biased region" description="Low complexity" evidence="1">
    <location>
        <begin position="525"/>
        <end position="535"/>
    </location>
</feature>
<evidence type="ECO:0000313" key="4">
    <source>
        <dbReference type="Proteomes" id="UP000559068"/>
    </source>
</evidence>